<keyword evidence="1" id="KW-0472">Membrane</keyword>
<name>A0A381YYR8_9ZZZZ</name>
<dbReference type="Pfam" id="PF19516">
    <property type="entry name" value="DUF6049"/>
    <property type="match status" value="1"/>
</dbReference>
<dbReference type="InterPro" id="IPR046112">
    <property type="entry name" value="DUF6049"/>
</dbReference>
<accession>A0A381YYR8</accession>
<sequence>VAQSPWVEAGGQATVELRVSGEVDGTFLELQFLEAVDRKELLELGEGVLPGPVGEPIRRPVANHLNAAGVVSLEFDTRPARSLVSGQGTVHPLAVTLFAAGGTELDRLITPVIHLPTVPQDRVLMVALGFNVTGPPPLQPDGSTRLDERTVHDLRTLADAAGGHPGVPVDVRLPPATIVGLSRSVELADASLLAALERVVDRSLHVAATPYVTADPEAWRQADRADVFSDLLDHGELVLAERLRTEPTREVALLPPTAVPATLDLLHRLGSNRFVVSGSRLDPRPTGEGSLVRPIWLPGTDGSIYPALIADPHLANHLADTRGAVSAVQHLMADLALLSWTGSTGPGGVVVTAPPDLSFDGLMLDLLLGALDTAPFLEPTTLSSMFDTLIGSRLDTGRVHDMWPDAVVGVSRRATDRSLAEATVAAYSALLGGPHPAAAHLSDLLEVTAAAELDNDAMSPYLAAVYAKVTEVLSGFSTPDDQNVRLTSRRADVPFTIENLLGSRAHVLLVLQSDGRLDFPDGPTLPALLEPGTNRIPIPVEARTSGDAQLQVTVRSPDDARLLQLESTRMLVRTTRLSGVGILLFVGAVAVLAVWWFRSTRLRSKQSGEAI</sequence>
<evidence type="ECO:0000256" key="1">
    <source>
        <dbReference type="SAM" id="Phobius"/>
    </source>
</evidence>
<dbReference type="EMBL" id="UINC01019411">
    <property type="protein sequence ID" value="SVA82165.1"/>
    <property type="molecule type" value="Genomic_DNA"/>
</dbReference>
<feature type="non-terminal residue" evidence="2">
    <location>
        <position position="1"/>
    </location>
</feature>
<keyword evidence="1" id="KW-1133">Transmembrane helix</keyword>
<organism evidence="2">
    <name type="scientific">marine metagenome</name>
    <dbReference type="NCBI Taxonomy" id="408172"/>
    <lineage>
        <taxon>unclassified sequences</taxon>
        <taxon>metagenomes</taxon>
        <taxon>ecological metagenomes</taxon>
    </lineage>
</organism>
<protein>
    <submittedName>
        <fullName evidence="2">Uncharacterized protein</fullName>
    </submittedName>
</protein>
<proteinExistence type="predicted"/>
<feature type="transmembrane region" description="Helical" evidence="1">
    <location>
        <begin position="577"/>
        <end position="597"/>
    </location>
</feature>
<evidence type="ECO:0000313" key="2">
    <source>
        <dbReference type="EMBL" id="SVA82165.1"/>
    </source>
</evidence>
<gene>
    <name evidence="2" type="ORF">METZ01_LOCUS135019</name>
</gene>
<keyword evidence="1" id="KW-0812">Transmembrane</keyword>
<dbReference type="AlphaFoldDB" id="A0A381YYR8"/>
<reference evidence="2" key="1">
    <citation type="submission" date="2018-05" db="EMBL/GenBank/DDBJ databases">
        <authorList>
            <person name="Lanie J.A."/>
            <person name="Ng W.-L."/>
            <person name="Kazmierczak K.M."/>
            <person name="Andrzejewski T.M."/>
            <person name="Davidsen T.M."/>
            <person name="Wayne K.J."/>
            <person name="Tettelin H."/>
            <person name="Glass J.I."/>
            <person name="Rusch D."/>
            <person name="Podicherti R."/>
            <person name="Tsui H.-C.T."/>
            <person name="Winkler M.E."/>
        </authorList>
    </citation>
    <scope>NUCLEOTIDE SEQUENCE</scope>
</reference>